<dbReference type="NCBIfam" id="TIGR00590">
    <property type="entry name" value="pcna"/>
    <property type="match status" value="1"/>
</dbReference>
<dbReference type="GO" id="GO:0006272">
    <property type="term" value="P:leading strand elongation"/>
    <property type="evidence" value="ECO:0007669"/>
    <property type="project" value="TreeGrafter"/>
</dbReference>
<dbReference type="InterPro" id="IPR046938">
    <property type="entry name" value="DNA_clamp_sf"/>
</dbReference>
<dbReference type="Gene3D" id="3.70.10.10">
    <property type="match status" value="1"/>
</dbReference>
<protein>
    <recommendedName>
        <fullName evidence="6">Proliferating cell nuclear antigen PCNA N-terminal domain-containing protein</fullName>
    </recommendedName>
</protein>
<dbReference type="PRINTS" id="PR00339">
    <property type="entry name" value="PCNACYCLIN"/>
</dbReference>
<proteinExistence type="inferred from homology"/>
<dbReference type="SUPFAM" id="SSF55979">
    <property type="entry name" value="DNA clamp"/>
    <property type="match status" value="2"/>
</dbReference>
<reference evidence="5" key="1">
    <citation type="journal article" date="2020" name="Nature">
        <title>Giant virus diversity and host interactions through global metagenomics.</title>
        <authorList>
            <person name="Schulz F."/>
            <person name="Roux S."/>
            <person name="Paez-Espino D."/>
            <person name="Jungbluth S."/>
            <person name="Walsh D.A."/>
            <person name="Denef V.J."/>
            <person name="McMahon K.D."/>
            <person name="Konstantinidis K.T."/>
            <person name="Eloe-Fadrosh E.A."/>
            <person name="Kyrpides N.C."/>
            <person name="Woyke T."/>
        </authorList>
    </citation>
    <scope>NUCLEOTIDE SEQUENCE</scope>
    <source>
        <strain evidence="5">GVMAG-S-ERX555997-44</strain>
    </source>
</reference>
<feature type="domain" description="Proliferating cell nuclear antigen PCNA C-terminal" evidence="4">
    <location>
        <begin position="128"/>
        <end position="251"/>
    </location>
</feature>
<dbReference type="Pfam" id="PF02747">
    <property type="entry name" value="PCNA_C"/>
    <property type="match status" value="1"/>
</dbReference>
<dbReference type="InterPro" id="IPR022648">
    <property type="entry name" value="Pr_cel_nuc_antig_N"/>
</dbReference>
<evidence type="ECO:0000313" key="5">
    <source>
        <dbReference type="EMBL" id="QHT37616.1"/>
    </source>
</evidence>
<dbReference type="GO" id="GO:0006275">
    <property type="term" value="P:regulation of DNA replication"/>
    <property type="evidence" value="ECO:0007669"/>
    <property type="project" value="InterPro"/>
</dbReference>
<dbReference type="Pfam" id="PF00705">
    <property type="entry name" value="PCNA_N"/>
    <property type="match status" value="1"/>
</dbReference>
<keyword evidence="2" id="KW-0238">DNA-binding</keyword>
<dbReference type="InterPro" id="IPR000730">
    <property type="entry name" value="Pr_cel_nuc_antig"/>
</dbReference>
<comment type="similarity">
    <text evidence="1">Belongs to the PCNA family.</text>
</comment>
<dbReference type="GO" id="GO:0030337">
    <property type="term" value="F:DNA polymerase processivity factor activity"/>
    <property type="evidence" value="ECO:0007669"/>
    <property type="project" value="InterPro"/>
</dbReference>
<dbReference type="AlphaFoldDB" id="A0A6C0F728"/>
<accession>A0A6C0F728</accession>
<dbReference type="PANTHER" id="PTHR11352">
    <property type="entry name" value="PROLIFERATING CELL NUCLEAR ANTIGEN"/>
    <property type="match status" value="1"/>
</dbReference>
<sequence length="254" mass="29492">MKVTITDKEKVIKFAIIFSNLKAEYKETNIYFRKDGLYFQMMDSSQISMVELNIKKEWFDEYEITIEQVFGIHVETFDKILSCIDKNYTIELNIEENADKLNIVLSDGKIIKDYDMNLLDLDSEIFDIPEVEYTVDIILESAIFKDYVNELIMFGDDLNLSCNETEIVLSSGGDEGKSKIIINEEYLEEYGIEEEANINLTYSIKIIKIISNFVKLNKLTNIHVSEDKPLKIEYKLDDGNVNKLSFFLAPKMVD</sequence>
<name>A0A6C0F728_9ZZZZ</name>
<organism evidence="5">
    <name type="scientific">viral metagenome</name>
    <dbReference type="NCBI Taxonomy" id="1070528"/>
    <lineage>
        <taxon>unclassified sequences</taxon>
        <taxon>metagenomes</taxon>
        <taxon>organismal metagenomes</taxon>
    </lineage>
</organism>
<evidence type="ECO:0000259" key="3">
    <source>
        <dbReference type="Pfam" id="PF00705"/>
    </source>
</evidence>
<feature type="domain" description="Proliferating cell nuclear antigen PCNA N-terminal" evidence="3">
    <location>
        <begin position="17"/>
        <end position="124"/>
    </location>
</feature>
<dbReference type="EMBL" id="MN738801">
    <property type="protein sequence ID" value="QHT37616.1"/>
    <property type="molecule type" value="Genomic_DNA"/>
</dbReference>
<dbReference type="CDD" id="cd00577">
    <property type="entry name" value="PCNA"/>
    <property type="match status" value="1"/>
</dbReference>
<dbReference type="InterPro" id="IPR022649">
    <property type="entry name" value="Pr_cel_nuc_antig_C"/>
</dbReference>
<dbReference type="HAMAP" id="MF_00317">
    <property type="entry name" value="DNApol_clamp_arch"/>
    <property type="match status" value="1"/>
</dbReference>
<dbReference type="PANTHER" id="PTHR11352:SF0">
    <property type="entry name" value="PROLIFERATING CELL NUCLEAR ANTIGEN"/>
    <property type="match status" value="1"/>
</dbReference>
<evidence type="ECO:0008006" key="6">
    <source>
        <dbReference type="Google" id="ProtNLM"/>
    </source>
</evidence>
<evidence type="ECO:0000259" key="4">
    <source>
        <dbReference type="Pfam" id="PF02747"/>
    </source>
</evidence>
<evidence type="ECO:0000256" key="1">
    <source>
        <dbReference type="ARBA" id="ARBA00010462"/>
    </source>
</evidence>
<dbReference type="GO" id="GO:0003677">
    <property type="term" value="F:DNA binding"/>
    <property type="evidence" value="ECO:0007669"/>
    <property type="project" value="UniProtKB-KW"/>
</dbReference>
<evidence type="ECO:0000256" key="2">
    <source>
        <dbReference type="ARBA" id="ARBA00023125"/>
    </source>
</evidence>